<protein>
    <submittedName>
        <fullName evidence="2">Uncharacterized protein</fullName>
    </submittedName>
</protein>
<accession>A0ABD0UPS6</accession>
<reference evidence="2 3" key="1">
    <citation type="journal article" date="2024" name="Plant Biotechnol. J.">
        <title>Dendrobium thyrsiflorum genome and its molecular insights into genes involved in important horticultural traits.</title>
        <authorList>
            <person name="Chen B."/>
            <person name="Wang J.Y."/>
            <person name="Zheng P.J."/>
            <person name="Li K.L."/>
            <person name="Liang Y.M."/>
            <person name="Chen X.F."/>
            <person name="Zhang C."/>
            <person name="Zhao X."/>
            <person name="He X."/>
            <person name="Zhang G.Q."/>
            <person name="Liu Z.J."/>
            <person name="Xu Q."/>
        </authorList>
    </citation>
    <scope>NUCLEOTIDE SEQUENCE [LARGE SCALE GENOMIC DNA]</scope>
    <source>
        <strain evidence="2">GZMU011</strain>
    </source>
</reference>
<feature type="region of interest" description="Disordered" evidence="1">
    <location>
        <begin position="58"/>
        <end position="90"/>
    </location>
</feature>
<evidence type="ECO:0000256" key="1">
    <source>
        <dbReference type="SAM" id="MobiDB-lite"/>
    </source>
</evidence>
<name>A0ABD0UPS6_DENTH</name>
<dbReference type="AlphaFoldDB" id="A0ABD0UPS6"/>
<proteinExistence type="predicted"/>
<dbReference type="EMBL" id="JANQDX010000012">
    <property type="protein sequence ID" value="KAL0914656.1"/>
    <property type="molecule type" value="Genomic_DNA"/>
</dbReference>
<feature type="compositionally biased region" description="Gly residues" evidence="1">
    <location>
        <begin position="119"/>
        <end position="135"/>
    </location>
</feature>
<evidence type="ECO:0000313" key="3">
    <source>
        <dbReference type="Proteomes" id="UP001552299"/>
    </source>
</evidence>
<dbReference type="Proteomes" id="UP001552299">
    <property type="component" value="Unassembled WGS sequence"/>
</dbReference>
<keyword evidence="3" id="KW-1185">Reference proteome</keyword>
<gene>
    <name evidence="2" type="ORF">M5K25_015022</name>
</gene>
<evidence type="ECO:0000313" key="2">
    <source>
        <dbReference type="EMBL" id="KAL0914656.1"/>
    </source>
</evidence>
<sequence>MLNDGAHPLMVLAGDAVLVRSCTLKEKEKEMEMEMGKGVIFWFLMNRREGNVYRRRGTLDERAMDPEQDATDGNTGEGRRELPAVAELSSSSLNATLETFTQMMATMTQMLKNIQTPAGGSGGGPASGSGGGSGLAGVSDRSCSYRICQELELVRS</sequence>
<organism evidence="2 3">
    <name type="scientific">Dendrobium thyrsiflorum</name>
    <name type="common">Pinecone-like raceme dendrobium</name>
    <name type="synonym">Orchid</name>
    <dbReference type="NCBI Taxonomy" id="117978"/>
    <lineage>
        <taxon>Eukaryota</taxon>
        <taxon>Viridiplantae</taxon>
        <taxon>Streptophyta</taxon>
        <taxon>Embryophyta</taxon>
        <taxon>Tracheophyta</taxon>
        <taxon>Spermatophyta</taxon>
        <taxon>Magnoliopsida</taxon>
        <taxon>Liliopsida</taxon>
        <taxon>Asparagales</taxon>
        <taxon>Orchidaceae</taxon>
        <taxon>Epidendroideae</taxon>
        <taxon>Malaxideae</taxon>
        <taxon>Dendrobiinae</taxon>
        <taxon>Dendrobium</taxon>
    </lineage>
</organism>
<feature type="region of interest" description="Disordered" evidence="1">
    <location>
        <begin position="114"/>
        <end position="138"/>
    </location>
</feature>
<comment type="caution">
    <text evidence="2">The sequence shown here is derived from an EMBL/GenBank/DDBJ whole genome shotgun (WGS) entry which is preliminary data.</text>
</comment>